<reference evidence="10 11" key="1">
    <citation type="submission" date="2006-01" db="EMBL/GenBank/DDBJ databases">
        <title>Complete sequence of Rhodopseudomonas palustris HaA2.</title>
        <authorList>
            <consortium name="US DOE Joint Genome Institute"/>
            <person name="Copeland A."/>
            <person name="Lucas S."/>
            <person name="Lapidus A."/>
            <person name="Barry K."/>
            <person name="Detter J.C."/>
            <person name="Glavina T."/>
            <person name="Hammon N."/>
            <person name="Israni S."/>
            <person name="Pitluck S."/>
            <person name="Chain P."/>
            <person name="Malfatti S."/>
            <person name="Shin M."/>
            <person name="Vergez L."/>
            <person name="Schmutz J."/>
            <person name="Larimer F."/>
            <person name="Land M."/>
            <person name="Hauser L."/>
            <person name="Pelletier D.A."/>
            <person name="Kyrpides N."/>
            <person name="Anderson I."/>
            <person name="Oda Y."/>
            <person name="Harwood C.S."/>
            <person name="Richardson P."/>
        </authorList>
    </citation>
    <scope>NUCLEOTIDE SEQUENCE [LARGE SCALE GENOMIC DNA]</scope>
    <source>
        <strain evidence="10 11">HaA2</strain>
    </source>
</reference>
<keyword evidence="2" id="KW-0328">Glycosyltransferase</keyword>
<dbReference type="KEGG" id="rpb:RPB_0886"/>
<feature type="transmembrane region" description="Helical" evidence="8">
    <location>
        <begin position="569"/>
        <end position="591"/>
    </location>
</feature>
<evidence type="ECO:0000313" key="10">
    <source>
        <dbReference type="EMBL" id="ABD05597.1"/>
    </source>
</evidence>
<dbReference type="STRING" id="316058.RPB_0886"/>
<dbReference type="InterPro" id="IPR001173">
    <property type="entry name" value="Glyco_trans_2-like"/>
</dbReference>
<dbReference type="SUPFAM" id="SSF160246">
    <property type="entry name" value="EspE N-terminal domain-like"/>
    <property type="match status" value="1"/>
</dbReference>
<evidence type="ECO:0000256" key="8">
    <source>
        <dbReference type="SAM" id="Phobius"/>
    </source>
</evidence>
<dbReference type="EMBL" id="CP000250">
    <property type="protein sequence ID" value="ABD05597.1"/>
    <property type="molecule type" value="Genomic_DNA"/>
</dbReference>
<dbReference type="PANTHER" id="PTHR43867:SF2">
    <property type="entry name" value="CELLULOSE SYNTHASE CATALYTIC SUBUNIT A [UDP-FORMING]"/>
    <property type="match status" value="1"/>
</dbReference>
<dbReference type="CAZy" id="GT2">
    <property type="family name" value="Glycosyltransferase Family 2"/>
</dbReference>
<dbReference type="GO" id="GO:0016020">
    <property type="term" value="C:membrane"/>
    <property type="evidence" value="ECO:0007669"/>
    <property type="project" value="UniProtKB-SubCell"/>
</dbReference>
<evidence type="ECO:0000256" key="2">
    <source>
        <dbReference type="ARBA" id="ARBA00022676"/>
    </source>
</evidence>
<evidence type="ECO:0000256" key="7">
    <source>
        <dbReference type="SAM" id="MobiDB-lite"/>
    </source>
</evidence>
<dbReference type="eggNOG" id="COG1215">
    <property type="taxonomic scope" value="Bacteria"/>
</dbReference>
<feature type="transmembrane region" description="Helical" evidence="8">
    <location>
        <begin position="223"/>
        <end position="251"/>
    </location>
</feature>
<feature type="region of interest" description="Disordered" evidence="7">
    <location>
        <begin position="1"/>
        <end position="21"/>
    </location>
</feature>
<feature type="domain" description="Glycosyltransferase 2-like" evidence="9">
    <location>
        <begin position="362"/>
        <end position="546"/>
    </location>
</feature>
<keyword evidence="4 8" id="KW-0812">Transmembrane</keyword>
<dbReference type="Proteomes" id="UP000008809">
    <property type="component" value="Chromosome"/>
</dbReference>
<sequence length="673" mass="72875">MVADRAGHNVAVEQRGRHAGTSPWPGRPGFLACWNGSAVDAATVPPQSPELNCLRGVLPPNLLEAARRRAGELGTGADQVLIRWGVIDETTYLHRLARHLRIAPEDFAQVGRDDTPLCDDQMRFAAAAGVMPLRQNGDLVWAMAPRRMAARTLCGVLHDHPSLRSRFRVAPQCAMQQFLQQTGQGLAQHASFGLQRRYPALAVSPCDVEIGWRTGLRRAAAGALLAAALPLLCAVHSGVVTALLFLGFIGLRLAASLQPRPPAPRSARRPDDALPIYTAIAALYREAASVASLVEAIEALDYPREKLDIILVVELDDLATRAAIARLGPRPHLRVLIAPAVGPRTKPKALNYALPFVRGGMVTVFDAEDRPEPDQLRAALDAFARGGPTTGCVQAGLCIDNITHSWLSRLFLAEYAGQFEAVLPGLTRLGLPLPLGGSSNHFRTAVLREVGGWDAYNVTEDADLGFRLARFGYSAISFDSRTFEEAPIGLAAWLGQRTRWMKGWMQTWCVHMRRPRLFWRDAGWRGVLALNLFVGGSVLSALIHPLLLLDLATTGLALAQGEPLSPPSPWASLHGLAVAAGYVGSAVVAAIGLKRIGRLHDAAWLLLMPLYWICLSIAAWRALGELVWKPHHWQKTEHGVAARAAPSPKAVGKTLVRDSASDPRRPLRASASC</sequence>
<dbReference type="InterPro" id="IPR037257">
    <property type="entry name" value="T2SS_E_N_sf"/>
</dbReference>
<dbReference type="InterPro" id="IPR050321">
    <property type="entry name" value="Glycosyltr_2/OpgH_subfam"/>
</dbReference>
<evidence type="ECO:0000259" key="9">
    <source>
        <dbReference type="Pfam" id="PF13632"/>
    </source>
</evidence>
<evidence type="ECO:0000256" key="4">
    <source>
        <dbReference type="ARBA" id="ARBA00022692"/>
    </source>
</evidence>
<dbReference type="Pfam" id="PF13632">
    <property type="entry name" value="Glyco_trans_2_3"/>
    <property type="match status" value="1"/>
</dbReference>
<dbReference type="GO" id="GO:0016757">
    <property type="term" value="F:glycosyltransferase activity"/>
    <property type="evidence" value="ECO:0007669"/>
    <property type="project" value="UniProtKB-KW"/>
</dbReference>
<dbReference type="InterPro" id="IPR029044">
    <property type="entry name" value="Nucleotide-diphossugar_trans"/>
</dbReference>
<keyword evidence="11" id="KW-1185">Reference proteome</keyword>
<evidence type="ECO:0000313" key="11">
    <source>
        <dbReference type="Proteomes" id="UP000008809"/>
    </source>
</evidence>
<accession>Q2J1R3</accession>
<gene>
    <name evidence="10" type="ordered locus">RPB_0886</name>
</gene>
<keyword evidence="5 8" id="KW-1133">Transmembrane helix</keyword>
<dbReference type="Gene3D" id="3.90.550.10">
    <property type="entry name" value="Spore Coat Polysaccharide Biosynthesis Protein SpsA, Chain A"/>
    <property type="match status" value="1"/>
</dbReference>
<evidence type="ECO:0000256" key="3">
    <source>
        <dbReference type="ARBA" id="ARBA00022679"/>
    </source>
</evidence>
<dbReference type="PANTHER" id="PTHR43867">
    <property type="entry name" value="CELLULOSE SYNTHASE CATALYTIC SUBUNIT A [UDP-FORMING]"/>
    <property type="match status" value="1"/>
</dbReference>
<proteinExistence type="predicted"/>
<protein>
    <submittedName>
        <fullName evidence="10">Glycosyl transferases</fullName>
    </submittedName>
</protein>
<feature type="compositionally biased region" description="Basic and acidic residues" evidence="7">
    <location>
        <begin position="655"/>
        <end position="665"/>
    </location>
</feature>
<name>Q2J1R3_RHOP2</name>
<feature type="transmembrane region" description="Helical" evidence="8">
    <location>
        <begin position="603"/>
        <end position="623"/>
    </location>
</feature>
<keyword evidence="6 8" id="KW-0472">Membrane</keyword>
<evidence type="ECO:0000256" key="5">
    <source>
        <dbReference type="ARBA" id="ARBA00022989"/>
    </source>
</evidence>
<evidence type="ECO:0000256" key="6">
    <source>
        <dbReference type="ARBA" id="ARBA00023136"/>
    </source>
</evidence>
<feature type="region of interest" description="Disordered" evidence="7">
    <location>
        <begin position="639"/>
        <end position="673"/>
    </location>
</feature>
<dbReference type="AlphaFoldDB" id="Q2J1R3"/>
<organism evidence="10 11">
    <name type="scientific">Rhodopseudomonas palustris (strain HaA2)</name>
    <dbReference type="NCBI Taxonomy" id="316058"/>
    <lineage>
        <taxon>Bacteria</taxon>
        <taxon>Pseudomonadati</taxon>
        <taxon>Pseudomonadota</taxon>
        <taxon>Alphaproteobacteria</taxon>
        <taxon>Hyphomicrobiales</taxon>
        <taxon>Nitrobacteraceae</taxon>
        <taxon>Rhodopseudomonas</taxon>
    </lineage>
</organism>
<dbReference type="SUPFAM" id="SSF53448">
    <property type="entry name" value="Nucleotide-diphospho-sugar transferases"/>
    <property type="match status" value="1"/>
</dbReference>
<comment type="subcellular location">
    <subcellularLocation>
        <location evidence="1">Membrane</location>
        <topology evidence="1">Multi-pass membrane protein</topology>
    </subcellularLocation>
</comment>
<feature type="transmembrane region" description="Helical" evidence="8">
    <location>
        <begin position="522"/>
        <end position="549"/>
    </location>
</feature>
<dbReference type="HOGENOM" id="CLU_020629_0_0_5"/>
<keyword evidence="3 10" id="KW-0808">Transferase</keyword>
<evidence type="ECO:0000256" key="1">
    <source>
        <dbReference type="ARBA" id="ARBA00004141"/>
    </source>
</evidence>
<dbReference type="RefSeq" id="WP_011439786.1">
    <property type="nucleotide sequence ID" value="NC_007778.1"/>
</dbReference>
<dbReference type="OrthoDB" id="7431422at2"/>